<dbReference type="GO" id="GO:0061630">
    <property type="term" value="F:ubiquitin protein ligase activity"/>
    <property type="evidence" value="ECO:0007669"/>
    <property type="project" value="UniProtKB-EC"/>
</dbReference>
<keyword evidence="5 10" id="KW-0863">Zinc-finger</keyword>
<dbReference type="EMBL" id="NMUH01002057">
    <property type="protein sequence ID" value="MQL97486.1"/>
    <property type="molecule type" value="Genomic_DNA"/>
</dbReference>
<dbReference type="Proteomes" id="UP000652761">
    <property type="component" value="Unassembled WGS sequence"/>
</dbReference>
<dbReference type="SMART" id="SM00466">
    <property type="entry name" value="SRA"/>
    <property type="match status" value="1"/>
</dbReference>
<dbReference type="SUPFAM" id="SSF88697">
    <property type="entry name" value="PUA domain-like"/>
    <property type="match status" value="1"/>
</dbReference>
<comment type="subcellular location">
    <subcellularLocation>
        <location evidence="11">Nucleus</location>
    </subcellularLocation>
</comment>
<dbReference type="Gene3D" id="3.30.40.10">
    <property type="entry name" value="Zinc/RING finger domain, C3HC4 (zinc finger)"/>
    <property type="match status" value="2"/>
</dbReference>
<gene>
    <name evidence="15" type="ORF">Taro_030179</name>
</gene>
<dbReference type="FunFam" id="2.30.280.10:FF:000002">
    <property type="entry name" value="E3 ubiquitin-protein ligase ORTHRUS 2"/>
    <property type="match status" value="1"/>
</dbReference>
<dbReference type="Pfam" id="PF00097">
    <property type="entry name" value="zf-C3HC4"/>
    <property type="match status" value="1"/>
</dbReference>
<dbReference type="GO" id="GO:0016567">
    <property type="term" value="P:protein ubiquitination"/>
    <property type="evidence" value="ECO:0007669"/>
    <property type="project" value="UniProtKB-ARBA"/>
</dbReference>
<dbReference type="PROSITE" id="PS50089">
    <property type="entry name" value="ZF_RING_2"/>
    <property type="match status" value="1"/>
</dbReference>
<feature type="domain" description="YDG" evidence="14">
    <location>
        <begin position="127"/>
        <end position="275"/>
    </location>
</feature>
<sequence length="475" mass="53821">MRRKSTLIVLQTPCGHNFCLKCFQKWVGQSKYTCVKCRARIPRSMVSLPRINSALVFAIRTAKAAKTFSSGGQAHIVHYVRNEDKPEEAYRTERAKRAGKANACSGQIFVTIPPDHFGPITKDYDPKYGEGVYVGRTWDDRLECRQWGAHFPHVAGIAGQCDYGAQSVALSGGYKDDEDHGEWFLYTGSGGRDLSGNKRTNKEQSFDQKFEKLNQALRVSCRKGYPVRVVRSHKEKRSSYAPEKGVRYDGIYRIEMCWRKVGIQGFKVCRYLFVRCDKDPAPWTSDTIGDRPRPLPKVPELKNATDITRREGSPAWEYDEHDGWKWSKPPPASRKLVDNQDPDSRKRGRKGVRPGHSSVRDRLLREFSCSLCKRVLNNPLTTPCAHNYCKSCLLGAFDGLSAVRERTSGGRTLRTQKIIRKCPSCPHDISDFLQNPQVIFLFLCCGGLVGKFLNCSPGVDKCECAFFIIDIQLFQ</sequence>
<dbReference type="SMART" id="SM00184">
    <property type="entry name" value="RING"/>
    <property type="match status" value="2"/>
</dbReference>
<dbReference type="GO" id="GO:0003677">
    <property type="term" value="F:DNA binding"/>
    <property type="evidence" value="ECO:0007669"/>
    <property type="project" value="UniProtKB-KW"/>
</dbReference>
<evidence type="ECO:0000313" key="15">
    <source>
        <dbReference type="EMBL" id="MQL97486.1"/>
    </source>
</evidence>
<dbReference type="SUPFAM" id="SSF57850">
    <property type="entry name" value="RING/U-box"/>
    <property type="match status" value="2"/>
</dbReference>
<evidence type="ECO:0000256" key="5">
    <source>
        <dbReference type="ARBA" id="ARBA00022771"/>
    </source>
</evidence>
<keyword evidence="3" id="KW-0808">Transferase</keyword>
<evidence type="ECO:0000256" key="4">
    <source>
        <dbReference type="ARBA" id="ARBA00022723"/>
    </source>
</evidence>
<evidence type="ECO:0000256" key="9">
    <source>
        <dbReference type="ARBA" id="ARBA00023242"/>
    </source>
</evidence>
<dbReference type="InterPro" id="IPR017907">
    <property type="entry name" value="Znf_RING_CS"/>
</dbReference>
<keyword evidence="16" id="KW-1185">Reference proteome</keyword>
<keyword evidence="4" id="KW-0479">Metal-binding</keyword>
<dbReference type="PANTHER" id="PTHR14140">
    <property type="entry name" value="E3 UBIQUITIN-PROTEIN LIGASE UHRF-RELATED"/>
    <property type="match status" value="1"/>
</dbReference>
<keyword evidence="8" id="KW-0238">DNA-binding</keyword>
<evidence type="ECO:0000256" key="1">
    <source>
        <dbReference type="ARBA" id="ARBA00000900"/>
    </source>
</evidence>
<keyword evidence="7" id="KW-0156">Chromatin regulator</keyword>
<dbReference type="EC" id="2.3.2.27" evidence="2"/>
<dbReference type="InterPro" id="IPR036987">
    <property type="entry name" value="SRA-YDG_sf"/>
</dbReference>
<proteinExistence type="predicted"/>
<dbReference type="InterPro" id="IPR018957">
    <property type="entry name" value="Znf_C3HC4_RING-type"/>
</dbReference>
<evidence type="ECO:0000313" key="16">
    <source>
        <dbReference type="Proteomes" id="UP000652761"/>
    </source>
</evidence>
<dbReference type="InterPro" id="IPR013083">
    <property type="entry name" value="Znf_RING/FYVE/PHD"/>
</dbReference>
<evidence type="ECO:0000256" key="2">
    <source>
        <dbReference type="ARBA" id="ARBA00012483"/>
    </source>
</evidence>
<dbReference type="InterPro" id="IPR045134">
    <property type="entry name" value="UHRF1/2-like"/>
</dbReference>
<dbReference type="GO" id="GO:0044027">
    <property type="term" value="P:negative regulation of gene expression via chromosomal CpG island methylation"/>
    <property type="evidence" value="ECO:0007669"/>
    <property type="project" value="TreeGrafter"/>
</dbReference>
<evidence type="ECO:0000256" key="3">
    <source>
        <dbReference type="ARBA" id="ARBA00022679"/>
    </source>
</evidence>
<feature type="region of interest" description="Disordered" evidence="12">
    <location>
        <begin position="321"/>
        <end position="359"/>
    </location>
</feature>
<organism evidence="15 16">
    <name type="scientific">Colocasia esculenta</name>
    <name type="common">Wild taro</name>
    <name type="synonym">Arum esculentum</name>
    <dbReference type="NCBI Taxonomy" id="4460"/>
    <lineage>
        <taxon>Eukaryota</taxon>
        <taxon>Viridiplantae</taxon>
        <taxon>Streptophyta</taxon>
        <taxon>Embryophyta</taxon>
        <taxon>Tracheophyta</taxon>
        <taxon>Spermatophyta</taxon>
        <taxon>Magnoliopsida</taxon>
        <taxon>Liliopsida</taxon>
        <taxon>Araceae</taxon>
        <taxon>Aroideae</taxon>
        <taxon>Colocasieae</taxon>
        <taxon>Colocasia</taxon>
    </lineage>
</organism>
<evidence type="ECO:0000256" key="10">
    <source>
        <dbReference type="PROSITE-ProRule" id="PRU00175"/>
    </source>
</evidence>
<evidence type="ECO:0000256" key="7">
    <source>
        <dbReference type="ARBA" id="ARBA00022853"/>
    </source>
</evidence>
<comment type="caution">
    <text evidence="15">The sequence shown here is derived from an EMBL/GenBank/DDBJ whole genome shotgun (WGS) entry which is preliminary data.</text>
</comment>
<keyword evidence="9 11" id="KW-0539">Nucleus</keyword>
<feature type="non-terminal residue" evidence="15">
    <location>
        <position position="475"/>
    </location>
</feature>
<dbReference type="GO" id="GO:0008270">
    <property type="term" value="F:zinc ion binding"/>
    <property type="evidence" value="ECO:0007669"/>
    <property type="project" value="UniProtKB-KW"/>
</dbReference>
<name>A0A843VR74_COLES</name>
<dbReference type="OrthoDB" id="2270193at2759"/>
<evidence type="ECO:0000259" key="13">
    <source>
        <dbReference type="PROSITE" id="PS50089"/>
    </source>
</evidence>
<feature type="region of interest" description="Disordered" evidence="12">
    <location>
        <begin position="284"/>
        <end position="306"/>
    </location>
</feature>
<dbReference type="PROSITE" id="PS51015">
    <property type="entry name" value="YDG"/>
    <property type="match status" value="1"/>
</dbReference>
<evidence type="ECO:0000259" key="14">
    <source>
        <dbReference type="PROSITE" id="PS51015"/>
    </source>
</evidence>
<comment type="catalytic activity">
    <reaction evidence="1">
        <text>S-ubiquitinyl-[E2 ubiquitin-conjugating enzyme]-L-cysteine + [acceptor protein]-L-lysine = [E2 ubiquitin-conjugating enzyme]-L-cysteine + N(6)-ubiquitinyl-[acceptor protein]-L-lysine.</text>
        <dbReference type="EC" id="2.3.2.27"/>
    </reaction>
</comment>
<accession>A0A843VR74</accession>
<dbReference type="InterPro" id="IPR003105">
    <property type="entry name" value="SRA_YDG"/>
</dbReference>
<protein>
    <recommendedName>
        <fullName evidence="2">RING-type E3 ubiquitin transferase</fullName>
        <ecNumber evidence="2">2.3.2.27</ecNumber>
    </recommendedName>
</protein>
<keyword evidence="6" id="KW-0862">Zinc</keyword>
<dbReference type="InterPro" id="IPR027370">
    <property type="entry name" value="Znf-RING_euk"/>
</dbReference>
<dbReference type="Gene3D" id="2.30.280.10">
    <property type="entry name" value="SRA-YDG"/>
    <property type="match status" value="1"/>
</dbReference>
<evidence type="ECO:0000256" key="6">
    <source>
        <dbReference type="ARBA" id="ARBA00022833"/>
    </source>
</evidence>
<reference evidence="15" key="1">
    <citation type="submission" date="2017-07" db="EMBL/GenBank/DDBJ databases">
        <title>Taro Niue Genome Assembly and Annotation.</title>
        <authorList>
            <person name="Atibalentja N."/>
            <person name="Keating K."/>
            <person name="Fields C.J."/>
        </authorList>
    </citation>
    <scope>NUCLEOTIDE SEQUENCE</scope>
    <source>
        <strain evidence="15">Niue_2</strain>
        <tissue evidence="15">Leaf</tissue>
    </source>
</reference>
<dbReference type="GO" id="GO:0005634">
    <property type="term" value="C:nucleus"/>
    <property type="evidence" value="ECO:0007669"/>
    <property type="project" value="UniProtKB-SubCell"/>
</dbReference>
<dbReference type="Pfam" id="PF13445">
    <property type="entry name" value="zf-RING_UBOX"/>
    <property type="match status" value="1"/>
</dbReference>
<dbReference type="InterPro" id="IPR001841">
    <property type="entry name" value="Znf_RING"/>
</dbReference>
<dbReference type="InterPro" id="IPR015947">
    <property type="entry name" value="PUA-like_sf"/>
</dbReference>
<dbReference type="PANTHER" id="PTHR14140:SF27">
    <property type="entry name" value="OS04G0289800 PROTEIN"/>
    <property type="match status" value="1"/>
</dbReference>
<feature type="compositionally biased region" description="Basic and acidic residues" evidence="12">
    <location>
        <begin position="335"/>
        <end position="345"/>
    </location>
</feature>
<evidence type="ECO:0000256" key="12">
    <source>
        <dbReference type="SAM" id="MobiDB-lite"/>
    </source>
</evidence>
<evidence type="ECO:0000256" key="8">
    <source>
        <dbReference type="ARBA" id="ARBA00023125"/>
    </source>
</evidence>
<dbReference type="PROSITE" id="PS00518">
    <property type="entry name" value="ZF_RING_1"/>
    <property type="match status" value="1"/>
</dbReference>
<evidence type="ECO:0000256" key="11">
    <source>
        <dbReference type="PROSITE-ProRule" id="PRU00358"/>
    </source>
</evidence>
<feature type="domain" description="RING-type" evidence="13">
    <location>
        <begin position="369"/>
        <end position="425"/>
    </location>
</feature>
<dbReference type="Pfam" id="PF02182">
    <property type="entry name" value="SAD_SRA"/>
    <property type="match status" value="1"/>
</dbReference>
<dbReference type="AlphaFoldDB" id="A0A843VR74"/>